<protein>
    <submittedName>
        <fullName evidence="11">Lipoprotein signal peptidase</fullName>
    </submittedName>
</protein>
<dbReference type="GO" id="GO:0004190">
    <property type="term" value="F:aspartic-type endopeptidase activity"/>
    <property type="evidence" value="ECO:0007669"/>
    <property type="project" value="UniProtKB-KW"/>
</dbReference>
<comment type="caution">
    <text evidence="11">The sequence shown here is derived from an EMBL/GenBank/DDBJ whole genome shotgun (WGS) entry which is preliminary data.</text>
</comment>
<evidence type="ECO:0000256" key="2">
    <source>
        <dbReference type="ARBA" id="ARBA00022475"/>
    </source>
</evidence>
<dbReference type="GO" id="GO:0016020">
    <property type="term" value="C:membrane"/>
    <property type="evidence" value="ECO:0007669"/>
    <property type="project" value="InterPro"/>
</dbReference>
<keyword evidence="4 10" id="KW-0812">Transmembrane</keyword>
<evidence type="ECO:0000256" key="10">
    <source>
        <dbReference type="SAM" id="Phobius"/>
    </source>
</evidence>
<keyword evidence="7 10" id="KW-1133">Transmembrane helix</keyword>
<evidence type="ECO:0000256" key="9">
    <source>
        <dbReference type="RuleBase" id="RU004181"/>
    </source>
</evidence>
<evidence type="ECO:0000313" key="12">
    <source>
        <dbReference type="Proteomes" id="UP000004221"/>
    </source>
</evidence>
<proteinExistence type="inferred from homology"/>
<evidence type="ECO:0000256" key="7">
    <source>
        <dbReference type="ARBA" id="ARBA00022989"/>
    </source>
</evidence>
<evidence type="ECO:0000256" key="5">
    <source>
        <dbReference type="ARBA" id="ARBA00022750"/>
    </source>
</evidence>
<dbReference type="PANTHER" id="PTHR33695">
    <property type="entry name" value="LIPOPROTEIN SIGNAL PEPTIDASE"/>
    <property type="match status" value="1"/>
</dbReference>
<keyword evidence="6" id="KW-0378">Hydrolase</keyword>
<accession>I4EDZ6</accession>
<evidence type="ECO:0000256" key="3">
    <source>
        <dbReference type="ARBA" id="ARBA00022670"/>
    </source>
</evidence>
<keyword evidence="8 10" id="KW-0472">Membrane</keyword>
<evidence type="ECO:0000313" key="11">
    <source>
        <dbReference type="EMBL" id="CCF82908.1"/>
    </source>
</evidence>
<dbReference type="Proteomes" id="UP000004221">
    <property type="component" value="Unassembled WGS sequence"/>
</dbReference>
<dbReference type="Pfam" id="PF01252">
    <property type="entry name" value="Peptidase_A8"/>
    <property type="match status" value="1"/>
</dbReference>
<dbReference type="GO" id="GO:0006508">
    <property type="term" value="P:proteolysis"/>
    <property type="evidence" value="ECO:0007669"/>
    <property type="project" value="UniProtKB-KW"/>
</dbReference>
<dbReference type="PANTHER" id="PTHR33695:SF1">
    <property type="entry name" value="LIPOPROTEIN SIGNAL PEPTIDASE"/>
    <property type="match status" value="1"/>
</dbReference>
<dbReference type="EMBL" id="CAGS01000074">
    <property type="protein sequence ID" value="CCF82908.1"/>
    <property type="molecule type" value="Genomic_DNA"/>
</dbReference>
<keyword evidence="5" id="KW-0064">Aspartyl protease</keyword>
<keyword evidence="12" id="KW-1185">Reference proteome</keyword>
<name>I4EDZ6_9BACT</name>
<evidence type="ECO:0000256" key="4">
    <source>
        <dbReference type="ARBA" id="ARBA00022692"/>
    </source>
</evidence>
<keyword evidence="2" id="KW-1003">Cell membrane</keyword>
<sequence>MVLAILAVLVVLSLLIYFRQWIAESPWLALAIGLQLGGAIGNILDRLQHGFVVDFIDFRYWPTFNVADSAITIGVIILAISLFKREQRRNAAQKKDVEVIDRRPVT</sequence>
<reference evidence="11 12" key="1">
    <citation type="journal article" date="2012" name="ISME J.">
        <title>Nitrification expanded: discovery, physiology and genomics of a nitrite-oxidizing bacterium from the phylum Chloroflexi.</title>
        <authorList>
            <person name="Sorokin D.Y."/>
            <person name="Lucker S."/>
            <person name="Vejmelkova D."/>
            <person name="Kostrikina N.A."/>
            <person name="Kleerebezem R."/>
            <person name="Rijpstra W.I."/>
            <person name="Damste J.S."/>
            <person name="Le Paslier D."/>
            <person name="Muyzer G."/>
            <person name="Wagner M."/>
            <person name="van Loosdrecht M.C."/>
            <person name="Daims H."/>
        </authorList>
    </citation>
    <scope>NUCLEOTIDE SEQUENCE [LARGE SCALE GENOMIC DNA]</scope>
    <source>
        <strain evidence="12">none</strain>
    </source>
</reference>
<comment type="similarity">
    <text evidence="1 9">Belongs to the peptidase A8 family.</text>
</comment>
<dbReference type="InterPro" id="IPR001872">
    <property type="entry name" value="Peptidase_A8"/>
</dbReference>
<gene>
    <name evidence="11" type="ORF">NITHO_1650027</name>
</gene>
<dbReference type="NCBIfam" id="TIGR00077">
    <property type="entry name" value="lspA"/>
    <property type="match status" value="1"/>
</dbReference>
<evidence type="ECO:0000256" key="6">
    <source>
        <dbReference type="ARBA" id="ARBA00022801"/>
    </source>
</evidence>
<evidence type="ECO:0000256" key="1">
    <source>
        <dbReference type="ARBA" id="ARBA00006139"/>
    </source>
</evidence>
<evidence type="ECO:0000256" key="8">
    <source>
        <dbReference type="ARBA" id="ARBA00023136"/>
    </source>
</evidence>
<dbReference type="AlphaFoldDB" id="I4EDZ6"/>
<organism evidence="11 12">
    <name type="scientific">Nitrolancea hollandica Lb</name>
    <dbReference type="NCBI Taxonomy" id="1129897"/>
    <lineage>
        <taxon>Bacteria</taxon>
        <taxon>Pseudomonadati</taxon>
        <taxon>Thermomicrobiota</taxon>
        <taxon>Thermomicrobia</taxon>
        <taxon>Sphaerobacterales</taxon>
        <taxon>Sphaerobacterineae</taxon>
        <taxon>Sphaerobacteraceae</taxon>
        <taxon>Nitrolancea</taxon>
    </lineage>
</organism>
<dbReference type="PRINTS" id="PR00781">
    <property type="entry name" value="LIPOSIGPTASE"/>
</dbReference>
<feature type="transmembrane region" description="Helical" evidence="10">
    <location>
        <begin position="60"/>
        <end position="83"/>
    </location>
</feature>
<keyword evidence="11" id="KW-0449">Lipoprotein</keyword>
<keyword evidence="3" id="KW-0645">Protease</keyword>